<reference evidence="4 5" key="1">
    <citation type="journal article" date="2014" name="BMC Genomics">
        <title>Comparative genome sequencing reveals chemotype-specific gene clusters in the toxigenic black mold Stachybotrys.</title>
        <authorList>
            <person name="Semeiks J."/>
            <person name="Borek D."/>
            <person name="Otwinowski Z."/>
            <person name="Grishin N.V."/>
        </authorList>
    </citation>
    <scope>NUCLEOTIDE SEQUENCE [LARGE SCALE GENOMIC DNA]</scope>
    <source>
        <strain evidence="5">CBS 109288 / IBT 7711</strain>
    </source>
</reference>
<keyword evidence="2" id="KW-0560">Oxidoreductase</keyword>
<dbReference type="Gene3D" id="2.40.180.10">
    <property type="entry name" value="Catalase core domain"/>
    <property type="match status" value="1"/>
</dbReference>
<gene>
    <name evidence="4" type="ORF">S7711_06858</name>
</gene>
<dbReference type="PRINTS" id="PR00067">
    <property type="entry name" value="CATALASE"/>
</dbReference>
<protein>
    <recommendedName>
        <fullName evidence="3">Catalase core domain-containing protein</fullName>
    </recommendedName>
</protein>
<dbReference type="InterPro" id="IPR018028">
    <property type="entry name" value="Catalase"/>
</dbReference>
<keyword evidence="2" id="KW-0376">Hydrogen peroxide</keyword>
<keyword evidence="2" id="KW-0575">Peroxidase</keyword>
<dbReference type="GO" id="GO:0042744">
    <property type="term" value="P:hydrogen peroxide catabolic process"/>
    <property type="evidence" value="ECO:0007669"/>
    <property type="project" value="UniProtKB-KW"/>
</dbReference>
<sequence>MITPIYTLAEGKPVQDPTSSVVLRGPKVRGGALALLEDTPLIETLAHFHRERIPERVVHAKAAGAWGEFECTQDIIDWCPAALFSKVGKKTEILARLSTVAGEKDSSDTLRDIRGFALKFKTEEGNWDFVGNDLPVFFIRDPAKFLSLNRSHKRHPQTAVADSSMF</sequence>
<comment type="similarity">
    <text evidence="1">Belongs to the catalase family.</text>
</comment>
<dbReference type="InterPro" id="IPR020835">
    <property type="entry name" value="Catalase_sf"/>
</dbReference>
<dbReference type="InterPro" id="IPR024708">
    <property type="entry name" value="Catalase_AS"/>
</dbReference>
<dbReference type="PROSITE" id="PS51402">
    <property type="entry name" value="CATALASE_3"/>
    <property type="match status" value="1"/>
</dbReference>
<dbReference type="OrthoDB" id="6880011at2759"/>
<proteinExistence type="inferred from homology"/>
<name>A0A084B7B3_STACB</name>
<dbReference type="GO" id="GO:0004096">
    <property type="term" value="F:catalase activity"/>
    <property type="evidence" value="ECO:0007669"/>
    <property type="project" value="InterPro"/>
</dbReference>
<dbReference type="SMART" id="SM01060">
    <property type="entry name" value="Catalase"/>
    <property type="match status" value="1"/>
</dbReference>
<dbReference type="Pfam" id="PF00199">
    <property type="entry name" value="Catalase"/>
    <property type="match status" value="1"/>
</dbReference>
<dbReference type="Proteomes" id="UP000028045">
    <property type="component" value="Unassembled WGS sequence"/>
</dbReference>
<dbReference type="EMBL" id="KL647843">
    <property type="protein sequence ID" value="KEY73442.1"/>
    <property type="molecule type" value="Genomic_DNA"/>
</dbReference>
<evidence type="ECO:0000259" key="3">
    <source>
        <dbReference type="SMART" id="SM01060"/>
    </source>
</evidence>
<dbReference type="GO" id="GO:0005739">
    <property type="term" value="C:mitochondrion"/>
    <property type="evidence" value="ECO:0007669"/>
    <property type="project" value="TreeGrafter"/>
</dbReference>
<dbReference type="SUPFAM" id="SSF56634">
    <property type="entry name" value="Heme-dependent catalase-like"/>
    <property type="match status" value="1"/>
</dbReference>
<dbReference type="PANTHER" id="PTHR11465">
    <property type="entry name" value="CATALASE"/>
    <property type="match status" value="1"/>
</dbReference>
<evidence type="ECO:0000256" key="2">
    <source>
        <dbReference type="ARBA" id="ARBA00023324"/>
    </source>
</evidence>
<dbReference type="PANTHER" id="PTHR11465:SF26">
    <property type="entry name" value="CATALASE 2"/>
    <property type="match status" value="1"/>
</dbReference>
<dbReference type="GO" id="GO:0020037">
    <property type="term" value="F:heme binding"/>
    <property type="evidence" value="ECO:0007669"/>
    <property type="project" value="InterPro"/>
</dbReference>
<dbReference type="HOGENOM" id="CLU_079689_1_1_1"/>
<evidence type="ECO:0000256" key="1">
    <source>
        <dbReference type="ARBA" id="ARBA00005329"/>
    </source>
</evidence>
<dbReference type="AlphaFoldDB" id="A0A084B7B3"/>
<evidence type="ECO:0000313" key="4">
    <source>
        <dbReference type="EMBL" id="KEY73442.1"/>
    </source>
</evidence>
<dbReference type="PROSITE" id="PS00438">
    <property type="entry name" value="CATALASE_2"/>
    <property type="match status" value="1"/>
</dbReference>
<dbReference type="InterPro" id="IPR011614">
    <property type="entry name" value="Catalase_core"/>
</dbReference>
<dbReference type="GO" id="GO:0042542">
    <property type="term" value="P:response to hydrogen peroxide"/>
    <property type="evidence" value="ECO:0007669"/>
    <property type="project" value="TreeGrafter"/>
</dbReference>
<organism evidence="4 5">
    <name type="scientific">Stachybotrys chartarum (strain CBS 109288 / IBT 7711)</name>
    <name type="common">Toxic black mold</name>
    <name type="synonym">Stilbospora chartarum</name>
    <dbReference type="NCBI Taxonomy" id="1280523"/>
    <lineage>
        <taxon>Eukaryota</taxon>
        <taxon>Fungi</taxon>
        <taxon>Dikarya</taxon>
        <taxon>Ascomycota</taxon>
        <taxon>Pezizomycotina</taxon>
        <taxon>Sordariomycetes</taxon>
        <taxon>Hypocreomycetidae</taxon>
        <taxon>Hypocreales</taxon>
        <taxon>Stachybotryaceae</taxon>
        <taxon>Stachybotrys</taxon>
    </lineage>
</organism>
<evidence type="ECO:0000313" key="5">
    <source>
        <dbReference type="Proteomes" id="UP000028045"/>
    </source>
</evidence>
<accession>A0A084B7B3</accession>
<feature type="domain" description="Catalase core" evidence="3">
    <location>
        <begin position="7"/>
        <end position="166"/>
    </location>
</feature>
<dbReference type="GO" id="GO:0005777">
    <property type="term" value="C:peroxisome"/>
    <property type="evidence" value="ECO:0007669"/>
    <property type="project" value="TreeGrafter"/>
</dbReference>
<keyword evidence="5" id="KW-1185">Reference proteome</keyword>